<dbReference type="SUPFAM" id="SSF56219">
    <property type="entry name" value="DNase I-like"/>
    <property type="match status" value="1"/>
</dbReference>
<dbReference type="Proteomes" id="UP001159405">
    <property type="component" value="Unassembled WGS sequence"/>
</dbReference>
<dbReference type="Gene3D" id="3.60.10.10">
    <property type="entry name" value="Endonuclease/exonuclease/phosphatase"/>
    <property type="match status" value="1"/>
</dbReference>
<dbReference type="EMBL" id="CALNXK010000027">
    <property type="protein sequence ID" value="CAH3114902.1"/>
    <property type="molecule type" value="Genomic_DNA"/>
</dbReference>
<feature type="non-terminal residue" evidence="1">
    <location>
        <position position="1"/>
    </location>
</feature>
<organism evidence="1 2">
    <name type="scientific">Porites lobata</name>
    <dbReference type="NCBI Taxonomy" id="104759"/>
    <lineage>
        <taxon>Eukaryota</taxon>
        <taxon>Metazoa</taxon>
        <taxon>Cnidaria</taxon>
        <taxon>Anthozoa</taxon>
        <taxon>Hexacorallia</taxon>
        <taxon>Scleractinia</taxon>
        <taxon>Fungiina</taxon>
        <taxon>Poritidae</taxon>
        <taxon>Porites</taxon>
    </lineage>
</organism>
<evidence type="ECO:0000313" key="2">
    <source>
        <dbReference type="Proteomes" id="UP001159405"/>
    </source>
</evidence>
<comment type="caution">
    <text evidence="1">The sequence shown here is derived from an EMBL/GenBank/DDBJ whole genome shotgun (WGS) entry which is preliminary data.</text>
</comment>
<evidence type="ECO:0008006" key="3">
    <source>
        <dbReference type="Google" id="ProtNLM"/>
    </source>
</evidence>
<reference evidence="1 2" key="1">
    <citation type="submission" date="2022-05" db="EMBL/GenBank/DDBJ databases">
        <authorList>
            <consortium name="Genoscope - CEA"/>
            <person name="William W."/>
        </authorList>
    </citation>
    <scope>NUCLEOTIDE SEQUENCE [LARGE SCALE GENOMIC DNA]</scope>
</reference>
<dbReference type="CDD" id="cd09076">
    <property type="entry name" value="L1-EN"/>
    <property type="match status" value="1"/>
</dbReference>
<keyword evidence="2" id="KW-1185">Reference proteome</keyword>
<sequence length="405" mass="45058">STVVDLVSLTHCVSDVECQSWFRSSGFHSVASPGSQKSCGCIILFRPCLSLVNSSFDDAGRFVLCEFRFHGKLFRVVSLYAPNLNPARDQFLELVPSWVDPAIPTVVCGDFNTAFDRSLDRAGSVASDTSRESSSTLSWLFDECCVVDAWRYKHPSSSGYTWMSPDGSVSSRIDLVGCPYVWVPSVSSCEIVPCPFSDHCAVLLCVTVPDVVPPGPGLWKLNISILEEVEYVRQVENFWSRWRDQKDRFPSLAKWWEAGKSRIKGLSINYCCSKSSDTAIKRDLLSRLAIHLKERVDGGILSLVGPYQSILQQLAELDVWVARGAQVSYFFRLEKKRGVDRHIAAKRTVDGRIVVSPEDLCDPLSPISQYADDTSLVVCTDEAIRACFAVYDTYERGSGSKLNLS</sequence>
<dbReference type="InterPro" id="IPR036691">
    <property type="entry name" value="Endo/exonu/phosph_ase_sf"/>
</dbReference>
<accession>A0ABN8NNS6</accession>
<proteinExistence type="predicted"/>
<evidence type="ECO:0000313" key="1">
    <source>
        <dbReference type="EMBL" id="CAH3114902.1"/>
    </source>
</evidence>
<gene>
    <name evidence="1" type="ORF">PLOB_00022795</name>
</gene>
<name>A0ABN8NNS6_9CNID</name>
<protein>
    <recommendedName>
        <fullName evidence="3">Endonuclease/exonuclease/phosphatase domain-containing protein</fullName>
    </recommendedName>
</protein>